<dbReference type="AlphaFoldDB" id="A0A0B5DXD8"/>
<dbReference type="EMBL" id="CP004393">
    <property type="protein sequence ID" value="AJE45421.1"/>
    <property type="molecule type" value="Genomic_DNA"/>
</dbReference>
<protein>
    <submittedName>
        <fullName evidence="1">Uncharacterized protein</fullName>
    </submittedName>
</protein>
<dbReference type="RefSeq" id="WP_043868497.1">
    <property type="nucleotide sequence ID" value="NZ_CP004393.1"/>
</dbReference>
<gene>
    <name evidence="1" type="ORF">P73_0706</name>
</gene>
<accession>A0A0B5DXD8</accession>
<dbReference type="STRING" id="1208324.P73_0706"/>
<keyword evidence="2" id="KW-1185">Reference proteome</keyword>
<organism evidence="1 2">
    <name type="scientific">Celeribacter indicus</name>
    <dbReference type="NCBI Taxonomy" id="1208324"/>
    <lineage>
        <taxon>Bacteria</taxon>
        <taxon>Pseudomonadati</taxon>
        <taxon>Pseudomonadota</taxon>
        <taxon>Alphaproteobacteria</taxon>
        <taxon>Rhodobacterales</taxon>
        <taxon>Roseobacteraceae</taxon>
        <taxon>Celeribacter</taxon>
    </lineage>
</organism>
<evidence type="ECO:0000313" key="2">
    <source>
        <dbReference type="Proteomes" id="UP000031521"/>
    </source>
</evidence>
<dbReference type="Proteomes" id="UP000031521">
    <property type="component" value="Chromosome"/>
</dbReference>
<proteinExistence type="predicted"/>
<dbReference type="OrthoDB" id="7876379at2"/>
<sequence length="312" mass="32197">MEIGLSLALAAPRACPASPPALDLDFIARSFRRGGTEVPLATVMSFARASPASYVDAAGVARIAPADTPRVDHELSGRPRGLLLEAAAANRVYPSDLGSGWNVSGGTSLPAPDGSAARLLTVNAGAGDCYLSRSVSLTLGQPHTVSLCCRRDQTRYAMLYGFGNGPAGVGFDLWAGTARVNANWTGAEIEILSPQVARIAGTLSPASNGLLALGPATSDTGEKAFSGGEALTVWNAQVETGLCATSPIPTSTAEAERTADRAGLIGISGLHDVEIAHDDGTKTVLPAQEIAEGWWSAALPRPHIARLTLHRV</sequence>
<dbReference type="HOGENOM" id="CLU_1011482_0_0_5"/>
<reference evidence="1 2" key="1">
    <citation type="journal article" date="2014" name="Int. J. Syst. Evol. Microbiol.">
        <title>Celeribacter indicus sp. nov., a polycyclic aromatic hydrocarbon-degrading bacterium from deep-sea sediment and reclassification of Huaishuia halophila as Celeribacter halophilus comb. nov.</title>
        <authorList>
            <person name="Lai Q."/>
            <person name="Cao J."/>
            <person name="Yuan J."/>
            <person name="Li F."/>
            <person name="Shao Z."/>
        </authorList>
    </citation>
    <scope>NUCLEOTIDE SEQUENCE [LARGE SCALE GENOMIC DNA]</scope>
    <source>
        <strain evidence="1">P73</strain>
    </source>
</reference>
<name>A0A0B5DXD8_9RHOB</name>
<dbReference type="KEGG" id="cid:P73_0706"/>
<evidence type="ECO:0000313" key="1">
    <source>
        <dbReference type="EMBL" id="AJE45421.1"/>
    </source>
</evidence>